<evidence type="ECO:0000313" key="3">
    <source>
        <dbReference type="Proteomes" id="UP000712600"/>
    </source>
</evidence>
<sequence length="535" mass="60919">MPIDSLFFILRCSGTFWRTLVILELFEIFELVFQCHRFEVNPTVRSEVIPALLKSGQAVSREKTVEEMGTSINDTALVSIDGNARTWADYKGIIDRHPPSSTDRQLEPSTVHPNTVRLNTIHPVSKDSVHLMSNDPIHPASINTIHPTTIDAVHSDTIHHKTIHCITVHLDTVHLGSIHPDTTCVETEKVEVGVVIPDVIAVAEMTDFDLSREWYDWVGQDPFQNLPHKDSINHIEELEDLVSRSEQHESKKADISNTASALIVTTTSDRSTTPSQHRPTHTPVVDRHHSKFLKDRVVLKTLQTRHLEDGSEKLQDWDIDKEITMKDFLEIEDFLKVLDKAQPEDLASIRHPPKCIDRHPPVDIDRHPGLDELRRYILIEARMYKFEATHHAVPTHPRPLICAEDAGFHKRVKRIHDPVKIVVPCAVFEVKYPIPPDRSVHLGSYNGIFDDHMYAVASQRGLRFRGEIDKGPTEAALIVASTSSSIDTGRLSEQQEFEVCQNLFDGSTTTQPDKFGGKNRKNWKKRKRTKRLNYH</sequence>
<gene>
    <name evidence="2" type="ORF">F2Q69_00035532</name>
</gene>
<feature type="compositionally biased region" description="Basic residues" evidence="1">
    <location>
        <begin position="517"/>
        <end position="535"/>
    </location>
</feature>
<dbReference type="EMBL" id="QGKX02000004">
    <property type="protein sequence ID" value="KAF3602139.1"/>
    <property type="molecule type" value="Genomic_DNA"/>
</dbReference>
<name>A0A8S9SMM8_BRACR</name>
<feature type="region of interest" description="Disordered" evidence="1">
    <location>
        <begin position="508"/>
        <end position="535"/>
    </location>
</feature>
<feature type="region of interest" description="Disordered" evidence="1">
    <location>
        <begin position="266"/>
        <end position="285"/>
    </location>
</feature>
<reference evidence="2" key="1">
    <citation type="submission" date="2019-12" db="EMBL/GenBank/DDBJ databases">
        <title>Genome sequencing and annotation of Brassica cretica.</title>
        <authorList>
            <person name="Studholme D.J."/>
            <person name="Sarris P."/>
        </authorList>
    </citation>
    <scope>NUCLEOTIDE SEQUENCE</scope>
    <source>
        <strain evidence="2">PFS-109/04</strain>
        <tissue evidence="2">Leaf</tissue>
    </source>
</reference>
<evidence type="ECO:0000313" key="2">
    <source>
        <dbReference type="EMBL" id="KAF3602139.1"/>
    </source>
</evidence>
<evidence type="ECO:0000256" key="1">
    <source>
        <dbReference type="SAM" id="MobiDB-lite"/>
    </source>
</evidence>
<dbReference type="AlphaFoldDB" id="A0A8S9SMM8"/>
<accession>A0A8S9SMM8</accession>
<proteinExistence type="predicted"/>
<organism evidence="2 3">
    <name type="scientific">Brassica cretica</name>
    <name type="common">Mustard</name>
    <dbReference type="NCBI Taxonomy" id="69181"/>
    <lineage>
        <taxon>Eukaryota</taxon>
        <taxon>Viridiplantae</taxon>
        <taxon>Streptophyta</taxon>
        <taxon>Embryophyta</taxon>
        <taxon>Tracheophyta</taxon>
        <taxon>Spermatophyta</taxon>
        <taxon>Magnoliopsida</taxon>
        <taxon>eudicotyledons</taxon>
        <taxon>Gunneridae</taxon>
        <taxon>Pentapetalae</taxon>
        <taxon>rosids</taxon>
        <taxon>malvids</taxon>
        <taxon>Brassicales</taxon>
        <taxon>Brassicaceae</taxon>
        <taxon>Brassiceae</taxon>
        <taxon>Brassica</taxon>
    </lineage>
</organism>
<comment type="caution">
    <text evidence="2">The sequence shown here is derived from an EMBL/GenBank/DDBJ whole genome shotgun (WGS) entry which is preliminary data.</text>
</comment>
<protein>
    <submittedName>
        <fullName evidence="2">Uncharacterized protein</fullName>
    </submittedName>
</protein>
<feature type="compositionally biased region" description="Polar residues" evidence="1">
    <location>
        <begin position="266"/>
        <end position="277"/>
    </location>
</feature>
<dbReference type="Proteomes" id="UP000712600">
    <property type="component" value="Unassembled WGS sequence"/>
</dbReference>